<evidence type="ECO:0000313" key="4">
    <source>
        <dbReference type="EMBL" id="SLN45882.1"/>
    </source>
</evidence>
<keyword evidence="2" id="KW-0472">Membrane</keyword>
<feature type="region of interest" description="Disordered" evidence="1">
    <location>
        <begin position="54"/>
        <end position="82"/>
    </location>
</feature>
<dbReference type="SMART" id="SM00257">
    <property type="entry name" value="LysM"/>
    <property type="match status" value="1"/>
</dbReference>
<dbReference type="InterPro" id="IPR036779">
    <property type="entry name" value="LysM_dom_sf"/>
</dbReference>
<dbReference type="Gene3D" id="2.60.40.10">
    <property type="entry name" value="Immunoglobulins"/>
    <property type="match status" value="1"/>
</dbReference>
<dbReference type="InterPro" id="IPR052196">
    <property type="entry name" value="Bact_Kbp"/>
</dbReference>
<evidence type="ECO:0000313" key="5">
    <source>
        <dbReference type="Proteomes" id="UP000194012"/>
    </source>
</evidence>
<protein>
    <submittedName>
        <fullName evidence="4">LysM domain/BON superfamily protein</fullName>
    </submittedName>
</protein>
<dbReference type="InterPro" id="IPR013783">
    <property type="entry name" value="Ig-like_fold"/>
</dbReference>
<feature type="transmembrane region" description="Helical" evidence="2">
    <location>
        <begin position="12"/>
        <end position="34"/>
    </location>
</feature>
<name>A0A1X6ZAY0_9RHOB</name>
<gene>
    <name evidence="4" type="ORF">ROG8370_01981</name>
</gene>
<dbReference type="EMBL" id="FWFJ01000016">
    <property type="protein sequence ID" value="SLN45882.1"/>
    <property type="molecule type" value="Genomic_DNA"/>
</dbReference>
<proteinExistence type="predicted"/>
<feature type="compositionally biased region" description="Low complexity" evidence="1">
    <location>
        <begin position="62"/>
        <end position="74"/>
    </location>
</feature>
<evidence type="ECO:0000259" key="3">
    <source>
        <dbReference type="PROSITE" id="PS51782"/>
    </source>
</evidence>
<feature type="domain" description="LysM" evidence="3">
    <location>
        <begin position="366"/>
        <end position="415"/>
    </location>
</feature>
<dbReference type="InterPro" id="IPR018392">
    <property type="entry name" value="LysM"/>
</dbReference>
<evidence type="ECO:0000256" key="1">
    <source>
        <dbReference type="SAM" id="MobiDB-lite"/>
    </source>
</evidence>
<sequence>MSKFAGLGTGPALGAAGAVVIGFAGLAMYFGGLFDPETPPGPEKTVMVEPQPVLQDPDTAETPSAPVTAEVTPAPAMPDPPSVDTFRLDPDGQMLVAGQGTPGWMISILLDGIAIASVAPDNAGKFVQFLDLPTSDQPRILSLSMASGDGGQTLASVDEIIIAPTPRVVAAAPKPEPAVEAAQSEPVPTPDATEAEGTQTAEAKPEPTEPAKPVVEMAEGAAETVSAAAVSALPAVSQTVLLADEAGVRVLQAPTSDTDAPEVMSSVALDAITYSDDGEVELSGRAEGSGFVRIYLDNTPVTTSPVAADGNWNSELPEVDTGVYTLRVDEVSPEGAVVSRVETPFKREDQAVLLAQDDANPSARVRAVTVQPGSTLWAISREAYGDGVMYVRVFEANRDRIRDPDLIYPGQVFALPQ</sequence>
<keyword evidence="5" id="KW-1185">Reference proteome</keyword>
<accession>A0A1X6ZAY0</accession>
<dbReference type="PANTHER" id="PTHR34700:SF4">
    <property type="entry name" value="PHAGE-LIKE ELEMENT PBSX PROTEIN XKDP"/>
    <property type="match status" value="1"/>
</dbReference>
<keyword evidence="2" id="KW-1133">Transmembrane helix</keyword>
<dbReference type="AlphaFoldDB" id="A0A1X6ZAY0"/>
<feature type="region of interest" description="Disordered" evidence="1">
    <location>
        <begin position="172"/>
        <end position="210"/>
    </location>
</feature>
<dbReference type="PANTHER" id="PTHR34700">
    <property type="entry name" value="POTASSIUM BINDING PROTEIN KBP"/>
    <property type="match status" value="1"/>
</dbReference>
<feature type="compositionally biased region" description="Low complexity" evidence="1">
    <location>
        <begin position="172"/>
        <end position="182"/>
    </location>
</feature>
<keyword evidence="2" id="KW-0812">Transmembrane</keyword>
<evidence type="ECO:0000256" key="2">
    <source>
        <dbReference type="SAM" id="Phobius"/>
    </source>
</evidence>
<reference evidence="5" key="1">
    <citation type="submission" date="2017-03" db="EMBL/GenBank/DDBJ databases">
        <authorList>
            <person name="Rodrigo-Torres L."/>
            <person name="Arahal R.D."/>
            <person name="Lucena T."/>
        </authorList>
    </citation>
    <scope>NUCLEOTIDE SEQUENCE [LARGE SCALE GENOMIC DNA]</scope>
    <source>
        <strain evidence="5">CECT 8370</strain>
    </source>
</reference>
<dbReference type="Gene3D" id="3.10.350.10">
    <property type="entry name" value="LysM domain"/>
    <property type="match status" value="1"/>
</dbReference>
<dbReference type="CDD" id="cd00118">
    <property type="entry name" value="LysM"/>
    <property type="match status" value="1"/>
</dbReference>
<organism evidence="4 5">
    <name type="scientific">Roseovarius gaetbuli</name>
    <dbReference type="NCBI Taxonomy" id="1356575"/>
    <lineage>
        <taxon>Bacteria</taxon>
        <taxon>Pseudomonadati</taxon>
        <taxon>Pseudomonadota</taxon>
        <taxon>Alphaproteobacteria</taxon>
        <taxon>Rhodobacterales</taxon>
        <taxon>Roseobacteraceae</taxon>
        <taxon>Roseovarius</taxon>
    </lineage>
</organism>
<dbReference type="RefSeq" id="WP_245827302.1">
    <property type="nucleotide sequence ID" value="NZ_FWFJ01000016.1"/>
</dbReference>
<dbReference type="PROSITE" id="PS51782">
    <property type="entry name" value="LYSM"/>
    <property type="match status" value="1"/>
</dbReference>
<dbReference type="Pfam" id="PF01476">
    <property type="entry name" value="LysM"/>
    <property type="match status" value="1"/>
</dbReference>
<dbReference type="Proteomes" id="UP000194012">
    <property type="component" value="Unassembled WGS sequence"/>
</dbReference>